<evidence type="ECO:0000313" key="2">
    <source>
        <dbReference type="EMBL" id="KAL1797079.1"/>
    </source>
</evidence>
<organism evidence="2 3">
    <name type="scientific">Alternaria dauci</name>
    <dbReference type="NCBI Taxonomy" id="48095"/>
    <lineage>
        <taxon>Eukaryota</taxon>
        <taxon>Fungi</taxon>
        <taxon>Dikarya</taxon>
        <taxon>Ascomycota</taxon>
        <taxon>Pezizomycotina</taxon>
        <taxon>Dothideomycetes</taxon>
        <taxon>Pleosporomycetidae</taxon>
        <taxon>Pleosporales</taxon>
        <taxon>Pleosporineae</taxon>
        <taxon>Pleosporaceae</taxon>
        <taxon>Alternaria</taxon>
        <taxon>Alternaria sect. Porri</taxon>
    </lineage>
</organism>
<gene>
    <name evidence="2" type="ORF">ACET3X_005619</name>
</gene>
<dbReference type="PANTHER" id="PTHR37538">
    <property type="entry name" value="BTB DOMAIN-CONTAINING PROTEIN"/>
    <property type="match status" value="1"/>
</dbReference>
<evidence type="ECO:0000313" key="3">
    <source>
        <dbReference type="Proteomes" id="UP001578633"/>
    </source>
</evidence>
<feature type="compositionally biased region" description="Basic and acidic residues" evidence="1">
    <location>
        <begin position="274"/>
        <end position="286"/>
    </location>
</feature>
<feature type="region of interest" description="Disordered" evidence="1">
    <location>
        <begin position="460"/>
        <end position="506"/>
    </location>
</feature>
<accession>A0ABR3UL88</accession>
<dbReference type="PANTHER" id="PTHR37538:SF1">
    <property type="entry name" value="BTB DOMAIN-CONTAINING PROTEIN"/>
    <property type="match status" value="1"/>
</dbReference>
<reference evidence="2 3" key="1">
    <citation type="submission" date="2024-09" db="EMBL/GenBank/DDBJ databases">
        <title>T2T genomes of carrot and Alternaria dauci and their utility for understanding host-pathogen interaction during carrot leaf blight disease.</title>
        <authorList>
            <person name="Liu W."/>
            <person name="Xu S."/>
            <person name="Ou C."/>
            <person name="Liu X."/>
            <person name="Zhuang F."/>
            <person name="Deng X.W."/>
        </authorList>
    </citation>
    <scope>NUCLEOTIDE SEQUENCE [LARGE SCALE GENOMIC DNA]</scope>
    <source>
        <strain evidence="2 3">A2016</strain>
    </source>
</reference>
<dbReference type="Proteomes" id="UP001578633">
    <property type="component" value="Chromosome 4"/>
</dbReference>
<dbReference type="EMBL" id="JBHGVX010000004">
    <property type="protein sequence ID" value="KAL1797079.1"/>
    <property type="molecule type" value="Genomic_DNA"/>
</dbReference>
<name>A0ABR3UL88_9PLEO</name>
<proteinExistence type="predicted"/>
<evidence type="ECO:0000256" key="1">
    <source>
        <dbReference type="SAM" id="MobiDB-lite"/>
    </source>
</evidence>
<sequence>MAKKTKRTKAANFALPRPVISPYTSPSVNVYFGPTKQIYYLPDSVLQRLGNIPSPDPWTGEIHLADVDANTGHVLIHFLLTGLYQTLKDENGDNSETTSNNIVCNEFRTAVLTLEAAKKYSVPGLQTLAQIELERLGNDMSLYDVVRAIREDSIAGPSDEHVWLRTYISLKVRSAFKHDRSAFSAPNFFESIESPTLTGLVAQDLVGLYSEEVEKLHEEKTSASKVSAPAHGELLGSHSGTLGDSVGAWQPQDQGHGSGSRLEDNAPLASPSPSKERTYVKERDDGQSWESYKDIVEVQQLQKEHATIAQSQERSVVAASSTVIQDKSDEIEVQSLSDDWDVSWVPKKKSKKNSMLKTDSAPPPAPLPDVQSEVGATPAITDVATLATVEPGAQKDPYAGLSKFRGKKLKAKLDRVTRMNEDEDVRREKEKEADEIRRQEEAEVARLKEEERLATENERLVREAGEEAERKKKEENANGWASLSATAPDKKKKKKGKKAERVLPQEDEGISKQIQCEDAAADINDVGSTDAVIHNDNCEWRLEHLLSDDGWQNCRSCELYMRKIAIKLHSAELPVEDGFTTID</sequence>
<dbReference type="RefSeq" id="XP_069307663.1">
    <property type="nucleotide sequence ID" value="XM_069451844.1"/>
</dbReference>
<protein>
    <submittedName>
        <fullName evidence="2">Uncharacterized protein</fullName>
    </submittedName>
</protein>
<keyword evidence="3" id="KW-1185">Reference proteome</keyword>
<dbReference type="GeneID" id="96085941"/>
<feature type="region of interest" description="Disordered" evidence="1">
    <location>
        <begin position="413"/>
        <end position="438"/>
    </location>
</feature>
<feature type="region of interest" description="Disordered" evidence="1">
    <location>
        <begin position="349"/>
        <end position="372"/>
    </location>
</feature>
<comment type="caution">
    <text evidence="2">The sequence shown here is derived from an EMBL/GenBank/DDBJ whole genome shotgun (WGS) entry which is preliminary data.</text>
</comment>
<feature type="compositionally biased region" description="Basic and acidic residues" evidence="1">
    <location>
        <begin position="460"/>
        <end position="476"/>
    </location>
</feature>
<feature type="region of interest" description="Disordered" evidence="1">
    <location>
        <begin position="220"/>
        <end position="286"/>
    </location>
</feature>